<comment type="caution">
    <text evidence="2">The sequence shown here is derived from an EMBL/GenBank/DDBJ whole genome shotgun (WGS) entry which is preliminary data.</text>
</comment>
<dbReference type="EMBL" id="JAIWYP010000007">
    <property type="protein sequence ID" value="KAH3797554.1"/>
    <property type="molecule type" value="Genomic_DNA"/>
</dbReference>
<protein>
    <submittedName>
        <fullName evidence="2">Uncharacterized protein</fullName>
    </submittedName>
</protein>
<proteinExistence type="predicted"/>
<keyword evidence="1" id="KW-1133">Transmembrane helix</keyword>
<keyword evidence="1" id="KW-0812">Transmembrane</keyword>
<name>A0A9D4J676_DREPO</name>
<gene>
    <name evidence="2" type="ORF">DPMN_151137</name>
</gene>
<organism evidence="2 3">
    <name type="scientific">Dreissena polymorpha</name>
    <name type="common">Zebra mussel</name>
    <name type="synonym">Mytilus polymorpha</name>
    <dbReference type="NCBI Taxonomy" id="45954"/>
    <lineage>
        <taxon>Eukaryota</taxon>
        <taxon>Metazoa</taxon>
        <taxon>Spiralia</taxon>
        <taxon>Lophotrochozoa</taxon>
        <taxon>Mollusca</taxon>
        <taxon>Bivalvia</taxon>
        <taxon>Autobranchia</taxon>
        <taxon>Heteroconchia</taxon>
        <taxon>Euheterodonta</taxon>
        <taxon>Imparidentia</taxon>
        <taxon>Neoheterodontei</taxon>
        <taxon>Myida</taxon>
        <taxon>Dreissenoidea</taxon>
        <taxon>Dreissenidae</taxon>
        <taxon>Dreissena</taxon>
    </lineage>
</organism>
<dbReference type="AlphaFoldDB" id="A0A9D4J676"/>
<evidence type="ECO:0000313" key="3">
    <source>
        <dbReference type="Proteomes" id="UP000828390"/>
    </source>
</evidence>
<keyword evidence="1" id="KW-0472">Membrane</keyword>
<evidence type="ECO:0000256" key="1">
    <source>
        <dbReference type="SAM" id="Phobius"/>
    </source>
</evidence>
<feature type="transmembrane region" description="Helical" evidence="1">
    <location>
        <begin position="54"/>
        <end position="71"/>
    </location>
</feature>
<dbReference type="Proteomes" id="UP000828390">
    <property type="component" value="Unassembled WGS sequence"/>
</dbReference>
<keyword evidence="3" id="KW-1185">Reference proteome</keyword>
<accession>A0A9D4J676</accession>
<reference evidence="2" key="1">
    <citation type="journal article" date="2019" name="bioRxiv">
        <title>The Genome of the Zebra Mussel, Dreissena polymorpha: A Resource for Invasive Species Research.</title>
        <authorList>
            <person name="McCartney M.A."/>
            <person name="Auch B."/>
            <person name="Kono T."/>
            <person name="Mallez S."/>
            <person name="Zhang Y."/>
            <person name="Obille A."/>
            <person name="Becker A."/>
            <person name="Abrahante J.E."/>
            <person name="Garbe J."/>
            <person name="Badalamenti J.P."/>
            <person name="Herman A."/>
            <person name="Mangelson H."/>
            <person name="Liachko I."/>
            <person name="Sullivan S."/>
            <person name="Sone E.D."/>
            <person name="Koren S."/>
            <person name="Silverstein K.A.T."/>
            <person name="Beckman K.B."/>
            <person name="Gohl D.M."/>
        </authorList>
    </citation>
    <scope>NUCLEOTIDE SEQUENCE</scope>
    <source>
        <strain evidence="2">Duluth1</strain>
        <tissue evidence="2">Whole animal</tissue>
    </source>
</reference>
<reference evidence="2" key="2">
    <citation type="submission" date="2020-11" db="EMBL/GenBank/DDBJ databases">
        <authorList>
            <person name="McCartney M.A."/>
            <person name="Auch B."/>
            <person name="Kono T."/>
            <person name="Mallez S."/>
            <person name="Becker A."/>
            <person name="Gohl D.M."/>
            <person name="Silverstein K.A.T."/>
            <person name="Koren S."/>
            <person name="Bechman K.B."/>
            <person name="Herman A."/>
            <person name="Abrahante J.E."/>
            <person name="Garbe J."/>
        </authorList>
    </citation>
    <scope>NUCLEOTIDE SEQUENCE</scope>
    <source>
        <strain evidence="2">Duluth1</strain>
        <tissue evidence="2">Whole animal</tissue>
    </source>
</reference>
<evidence type="ECO:0000313" key="2">
    <source>
        <dbReference type="EMBL" id="KAH3797554.1"/>
    </source>
</evidence>
<sequence>MPNAVSVALDHACACATNIQKQRCPPFVALQLRKKLLTRLRMALDPYLYDTARLVYTVSSTLLIIPISLLGL</sequence>